<dbReference type="AlphaFoldDB" id="A0A090RX08"/>
<dbReference type="Proteomes" id="UP000029228">
    <property type="component" value="Unassembled WGS sequence"/>
</dbReference>
<protein>
    <submittedName>
        <fullName evidence="2">Response regulator</fullName>
    </submittedName>
</protein>
<dbReference type="GO" id="GO:0008081">
    <property type="term" value="F:phosphoric diester hydrolase activity"/>
    <property type="evidence" value="ECO:0007669"/>
    <property type="project" value="UniProtKB-ARBA"/>
</dbReference>
<dbReference type="OrthoDB" id="6210373at2"/>
<evidence type="ECO:0000313" key="2">
    <source>
        <dbReference type="EMBL" id="GAL18769.1"/>
    </source>
</evidence>
<proteinExistence type="predicted"/>
<keyword evidence="3" id="KW-1185">Reference proteome</keyword>
<dbReference type="PANTHER" id="PTHR45228:SF1">
    <property type="entry name" value="CYCLIC DI-GMP PHOSPHODIESTERASE TM_0186"/>
    <property type="match status" value="1"/>
</dbReference>
<gene>
    <name evidence="2" type="ORF">JCM19235_2192</name>
</gene>
<dbReference type="InterPro" id="IPR037522">
    <property type="entry name" value="HD_GYP_dom"/>
</dbReference>
<feature type="domain" description="HD-GYP" evidence="1">
    <location>
        <begin position="161"/>
        <end position="371"/>
    </location>
</feature>
<dbReference type="PANTHER" id="PTHR45228">
    <property type="entry name" value="CYCLIC DI-GMP PHOSPHODIESTERASE TM_0186-RELATED"/>
    <property type="match status" value="1"/>
</dbReference>
<dbReference type="Pfam" id="PF13487">
    <property type="entry name" value="HD_5"/>
    <property type="match status" value="1"/>
</dbReference>
<comment type="caution">
    <text evidence="2">The sequence shown here is derived from an EMBL/GenBank/DDBJ whole genome shotgun (WGS) entry which is preliminary data.</text>
</comment>
<dbReference type="SUPFAM" id="SSF109604">
    <property type="entry name" value="HD-domain/PDEase-like"/>
    <property type="match status" value="1"/>
</dbReference>
<accession>A0A090RX08</accession>
<reference evidence="2 3" key="1">
    <citation type="submission" date="2014-09" db="EMBL/GenBank/DDBJ databases">
        <title>Vibrio maritimus JCM 19235. (C45) whole genome shotgun sequence.</title>
        <authorList>
            <person name="Sawabe T."/>
            <person name="Meirelles P."/>
            <person name="Nakanishi M."/>
            <person name="Sayaka M."/>
            <person name="Hattori M."/>
            <person name="Ohkuma M."/>
        </authorList>
    </citation>
    <scope>NUCLEOTIDE SEQUENCE [LARGE SCALE GENOMIC DNA]</scope>
    <source>
        <strain evidence="3">JCM19235</strain>
    </source>
</reference>
<dbReference type="InterPro" id="IPR003607">
    <property type="entry name" value="HD/PDEase_dom"/>
</dbReference>
<sequence length="384" mass="44438">MDYINCIASTNRALSCRNGIDELFNSLRKKHPFLSRLCVSVTSGDHLENFHVIDHQDDSDRYDVISMSSSNCQPLIKIIENQEIRVVSDLTELSDNLRNSRLRMLGHRSSFTMGLKVDHKHGAVLFFNATKPDYFNDGTLHADLLFVREVIVSLLCHDRYKHQMFLQALKLALRISHKRDPETADHLQRMSRYSKLLAELLAVKIPVDHRFIQWIELYSPFHDIGKYRIPDHILFSPHRYTPEERAIMNKHVDYGVDIIDDVLDNIDVMTASSAEVAFLKNIIYYHHERFDGHGYPSKIGGIDIPLEARIITIADVFDALLSKRTYKRAWSMEDTQGYIEKEAGLAFDPLLVTTLMDNLDRFQAIYDELPPEPYPRVMLRSDCC</sequence>
<dbReference type="Gene3D" id="1.10.3210.10">
    <property type="entry name" value="Hypothetical protein af1432"/>
    <property type="match status" value="1"/>
</dbReference>
<dbReference type="InterPro" id="IPR052020">
    <property type="entry name" value="Cyclic_di-GMP/3'3'-cGAMP_PDE"/>
</dbReference>
<evidence type="ECO:0000259" key="1">
    <source>
        <dbReference type="PROSITE" id="PS51832"/>
    </source>
</evidence>
<dbReference type="SMART" id="SM00471">
    <property type="entry name" value="HDc"/>
    <property type="match status" value="1"/>
</dbReference>
<dbReference type="STRING" id="990268.JCM19235_2192"/>
<name>A0A090RX08_9VIBR</name>
<evidence type="ECO:0000313" key="3">
    <source>
        <dbReference type="Proteomes" id="UP000029228"/>
    </source>
</evidence>
<reference evidence="2 3" key="2">
    <citation type="submission" date="2014-09" db="EMBL/GenBank/DDBJ databases">
        <authorList>
            <consortium name="NBRP consortium"/>
            <person name="Sawabe T."/>
            <person name="Meirelles P."/>
            <person name="Nakanishi M."/>
            <person name="Sayaka M."/>
            <person name="Hattori M."/>
            <person name="Ohkuma M."/>
        </authorList>
    </citation>
    <scope>NUCLEOTIDE SEQUENCE [LARGE SCALE GENOMIC DNA]</scope>
    <source>
        <strain evidence="3">JCM19235</strain>
    </source>
</reference>
<dbReference type="CDD" id="cd00077">
    <property type="entry name" value="HDc"/>
    <property type="match status" value="1"/>
</dbReference>
<dbReference type="EMBL" id="BBMR01000003">
    <property type="protein sequence ID" value="GAL18769.1"/>
    <property type="molecule type" value="Genomic_DNA"/>
</dbReference>
<dbReference type="PROSITE" id="PS51832">
    <property type="entry name" value="HD_GYP"/>
    <property type="match status" value="1"/>
</dbReference>
<organism evidence="2 3">
    <name type="scientific">Vibrio maritimus</name>
    <dbReference type="NCBI Taxonomy" id="990268"/>
    <lineage>
        <taxon>Bacteria</taxon>
        <taxon>Pseudomonadati</taxon>
        <taxon>Pseudomonadota</taxon>
        <taxon>Gammaproteobacteria</taxon>
        <taxon>Vibrionales</taxon>
        <taxon>Vibrionaceae</taxon>
        <taxon>Vibrio</taxon>
    </lineage>
</organism>